<evidence type="ECO:0000313" key="4">
    <source>
        <dbReference type="Proteomes" id="UP001220961"/>
    </source>
</evidence>
<gene>
    <name evidence="3" type="ORF">MCAP1_002832</name>
</gene>
<evidence type="ECO:0000313" key="3">
    <source>
        <dbReference type="EMBL" id="WFD20585.1"/>
    </source>
</evidence>
<dbReference type="PANTHER" id="PTHR36855:SF1">
    <property type="entry name" value="PEROXISOME MEMBRANE ANCHOR PROTEIN PEX14P N-TERMINAL DOMAIN-CONTAINING PROTEIN"/>
    <property type="match status" value="1"/>
</dbReference>
<name>A0AAF0EA17_9BASI</name>
<feature type="compositionally biased region" description="Polar residues" evidence="1">
    <location>
        <begin position="56"/>
        <end position="66"/>
    </location>
</feature>
<sequence length="125" mass="13889">MAAVPAVEDDLEFQAQGASEAQIAETVQRATEYYQQRKCVLQTDSRASEQEAPIHAQTSDLATGSFTKEPESERSEPYPASFAAIVELLTTGREDEIPGIREIPLKIHDQPPSESKMTCPRKPWE</sequence>
<dbReference type="EMBL" id="CP119913">
    <property type="protein sequence ID" value="WFD20585.1"/>
    <property type="molecule type" value="Genomic_DNA"/>
</dbReference>
<proteinExistence type="predicted"/>
<protein>
    <recommendedName>
        <fullName evidence="2">Peroxisomal membrane protein PEX14-like KPWE domain-containing protein</fullName>
    </recommendedName>
</protein>
<dbReference type="PANTHER" id="PTHR36855">
    <property type="entry name" value="CHROMOSOME 10, WHOLE GENOME SHOTGUN SEQUENCE"/>
    <property type="match status" value="1"/>
</dbReference>
<feature type="region of interest" description="Disordered" evidence="1">
    <location>
        <begin position="44"/>
        <end position="79"/>
    </location>
</feature>
<dbReference type="Proteomes" id="UP001220961">
    <property type="component" value="Chromosome 6"/>
</dbReference>
<reference evidence="3" key="1">
    <citation type="submission" date="2023-03" db="EMBL/GenBank/DDBJ databases">
        <title>Mating type loci evolution in Malassezia.</title>
        <authorList>
            <person name="Coelho M.A."/>
        </authorList>
    </citation>
    <scope>NUCLEOTIDE SEQUENCE</scope>
    <source>
        <strain evidence="3">CBS 10434</strain>
    </source>
</reference>
<organism evidence="3 4">
    <name type="scientific">Malassezia caprae</name>
    <dbReference type="NCBI Taxonomy" id="1381934"/>
    <lineage>
        <taxon>Eukaryota</taxon>
        <taxon>Fungi</taxon>
        <taxon>Dikarya</taxon>
        <taxon>Basidiomycota</taxon>
        <taxon>Ustilaginomycotina</taxon>
        <taxon>Malasseziomycetes</taxon>
        <taxon>Malasseziales</taxon>
        <taxon>Malasseziaceae</taxon>
        <taxon>Malassezia</taxon>
    </lineage>
</organism>
<keyword evidence="4" id="KW-1185">Reference proteome</keyword>
<feature type="domain" description="Peroxisomal membrane protein PEX14-like KPWE" evidence="2">
    <location>
        <begin position="77"/>
        <end position="125"/>
    </location>
</feature>
<evidence type="ECO:0000259" key="2">
    <source>
        <dbReference type="Pfam" id="PF17733"/>
    </source>
</evidence>
<dbReference type="AlphaFoldDB" id="A0AAF0EA17"/>
<dbReference type="Pfam" id="PF17733">
    <property type="entry name" value="KPWE_dom"/>
    <property type="match status" value="1"/>
</dbReference>
<evidence type="ECO:0000256" key="1">
    <source>
        <dbReference type="SAM" id="MobiDB-lite"/>
    </source>
</evidence>
<accession>A0AAF0EA17</accession>
<feature type="region of interest" description="Disordered" evidence="1">
    <location>
        <begin position="105"/>
        <end position="125"/>
    </location>
</feature>
<dbReference type="InterPro" id="IPR040554">
    <property type="entry name" value="KPWE_PEX14_dom"/>
</dbReference>